<dbReference type="InterPro" id="IPR003593">
    <property type="entry name" value="AAA+_ATPase"/>
</dbReference>
<evidence type="ECO:0000259" key="12">
    <source>
        <dbReference type="SMART" id="SM00382"/>
    </source>
</evidence>
<dbReference type="AlphaFoldDB" id="A0A916Q6C8"/>
<dbReference type="RefSeq" id="WP_201309517.1">
    <property type="nucleotide sequence ID" value="NZ_BLYI01000002.1"/>
</dbReference>
<dbReference type="CDD" id="cd00009">
    <property type="entry name" value="AAA"/>
    <property type="match status" value="1"/>
</dbReference>
<dbReference type="Gene3D" id="1.10.8.60">
    <property type="match status" value="1"/>
</dbReference>
<keyword evidence="3 8" id="KW-0235">DNA replication</keyword>
<feature type="domain" description="Chromosomal replication initiator DnaA C-terminal" evidence="13">
    <location>
        <begin position="352"/>
        <end position="421"/>
    </location>
</feature>
<dbReference type="InterPro" id="IPR018312">
    <property type="entry name" value="Chromosome_initiator_DnaA_CS"/>
</dbReference>
<feature type="binding site" evidence="8">
    <location>
        <position position="154"/>
    </location>
    <ligand>
        <name>ATP</name>
        <dbReference type="ChEBI" id="CHEBI:30616"/>
    </ligand>
</feature>
<dbReference type="InterPro" id="IPR010921">
    <property type="entry name" value="Trp_repressor/repl_initiator"/>
</dbReference>
<dbReference type="GO" id="GO:0005886">
    <property type="term" value="C:plasma membrane"/>
    <property type="evidence" value="ECO:0007669"/>
    <property type="project" value="TreeGrafter"/>
</dbReference>
<evidence type="ECO:0000256" key="9">
    <source>
        <dbReference type="NCBIfam" id="TIGR00362"/>
    </source>
</evidence>
<dbReference type="Proteomes" id="UP000613208">
    <property type="component" value="Unassembled WGS sequence"/>
</dbReference>
<evidence type="ECO:0000256" key="1">
    <source>
        <dbReference type="ARBA" id="ARBA00006583"/>
    </source>
</evidence>
<dbReference type="CDD" id="cd06571">
    <property type="entry name" value="Bac_DnaA_C"/>
    <property type="match status" value="1"/>
</dbReference>
<feature type="region of interest" description="Domain III, AAA+ region" evidence="8">
    <location>
        <begin position="107"/>
        <end position="323"/>
    </location>
</feature>
<dbReference type="SUPFAM" id="SSF52540">
    <property type="entry name" value="P-loop containing nucleoside triphosphate hydrolases"/>
    <property type="match status" value="1"/>
</dbReference>
<dbReference type="Gene3D" id="3.30.300.180">
    <property type="match status" value="1"/>
</dbReference>
<dbReference type="GO" id="GO:0005737">
    <property type="term" value="C:cytoplasm"/>
    <property type="evidence" value="ECO:0007669"/>
    <property type="project" value="UniProtKB-SubCell"/>
</dbReference>
<comment type="domain">
    <text evidence="8">Domain I is involved in oligomerization and binding regulators, domain II is flexibile and of varying length in different bacteria, domain III forms the AAA+ region, while domain IV binds dsDNA.</text>
</comment>
<evidence type="ECO:0000256" key="7">
    <source>
        <dbReference type="ARBA" id="ARBA00023125"/>
    </source>
</evidence>
<dbReference type="InterPro" id="IPR020591">
    <property type="entry name" value="Chromosome_initiator_DnaA-like"/>
</dbReference>
<dbReference type="SUPFAM" id="SSF48295">
    <property type="entry name" value="TrpR-like"/>
    <property type="match status" value="1"/>
</dbReference>
<dbReference type="Pfam" id="PF08299">
    <property type="entry name" value="Bac_DnaA_C"/>
    <property type="match status" value="1"/>
</dbReference>
<evidence type="ECO:0000256" key="2">
    <source>
        <dbReference type="ARBA" id="ARBA00022490"/>
    </source>
</evidence>
<dbReference type="EMBL" id="BLYI01000002">
    <property type="protein sequence ID" value="GFO83700.1"/>
    <property type="molecule type" value="Genomic_DNA"/>
</dbReference>
<dbReference type="HAMAP" id="MF_00377">
    <property type="entry name" value="DnaA_bact"/>
    <property type="match status" value="1"/>
</dbReference>
<dbReference type="Gene3D" id="3.40.50.300">
    <property type="entry name" value="P-loop containing nucleotide triphosphate hydrolases"/>
    <property type="match status" value="1"/>
</dbReference>
<dbReference type="Pfam" id="PF00308">
    <property type="entry name" value="Bac_DnaA"/>
    <property type="match status" value="1"/>
</dbReference>
<dbReference type="InterPro" id="IPR013317">
    <property type="entry name" value="DnaA_dom"/>
</dbReference>
<keyword evidence="15" id="KW-1185">Reference proteome</keyword>
<dbReference type="InterPro" id="IPR013159">
    <property type="entry name" value="DnaA_C"/>
</dbReference>
<comment type="caution">
    <text evidence="14">The sequence shown here is derived from an EMBL/GenBank/DDBJ whole genome shotgun (WGS) entry which is preliminary data.</text>
</comment>
<evidence type="ECO:0000313" key="14">
    <source>
        <dbReference type="EMBL" id="GFO83700.1"/>
    </source>
</evidence>
<dbReference type="GO" id="GO:0003688">
    <property type="term" value="F:DNA replication origin binding"/>
    <property type="evidence" value="ECO:0007669"/>
    <property type="project" value="UniProtKB-UniRule"/>
</dbReference>
<evidence type="ECO:0000256" key="5">
    <source>
        <dbReference type="ARBA" id="ARBA00022840"/>
    </source>
</evidence>
<comment type="similarity">
    <text evidence="1 8 11">Belongs to the DnaA family.</text>
</comment>
<dbReference type="GO" id="GO:0005524">
    <property type="term" value="F:ATP binding"/>
    <property type="evidence" value="ECO:0007669"/>
    <property type="project" value="UniProtKB-UniRule"/>
</dbReference>
<dbReference type="SMART" id="SM00760">
    <property type="entry name" value="Bac_DnaA_C"/>
    <property type="match status" value="1"/>
</dbReference>
<dbReference type="SMART" id="SM00382">
    <property type="entry name" value="AAA"/>
    <property type="match status" value="1"/>
</dbReference>
<dbReference type="PRINTS" id="PR00051">
    <property type="entry name" value="DNAA"/>
</dbReference>
<dbReference type="InterPro" id="IPR001957">
    <property type="entry name" value="Chromosome_initiator_DnaA"/>
</dbReference>
<evidence type="ECO:0000256" key="3">
    <source>
        <dbReference type="ARBA" id="ARBA00022705"/>
    </source>
</evidence>
<dbReference type="InterPro" id="IPR038454">
    <property type="entry name" value="DnaA_N_sf"/>
</dbReference>
<dbReference type="GO" id="GO:0008289">
    <property type="term" value="F:lipid binding"/>
    <property type="evidence" value="ECO:0007669"/>
    <property type="project" value="UniProtKB-KW"/>
</dbReference>
<reference evidence="14" key="1">
    <citation type="submission" date="2020-06" db="EMBL/GenBank/DDBJ databases">
        <title>Characterization of fructooligosaccharide metabolism and fructooligosaccharide-degrading enzymes in human commensal butyrate producers.</title>
        <authorList>
            <person name="Tanno H."/>
            <person name="Fujii T."/>
            <person name="Hirano K."/>
            <person name="Maeno S."/>
            <person name="Tonozuka T."/>
            <person name="Sakamoto M."/>
            <person name="Ohkuma M."/>
            <person name="Tochio T."/>
            <person name="Endo A."/>
        </authorList>
    </citation>
    <scope>NUCLEOTIDE SEQUENCE</scope>
    <source>
        <strain evidence="14">JCM 17466</strain>
    </source>
</reference>
<comment type="caution">
    <text evidence="8">Lacks conserved residue(s) required for the propagation of feature annotation.</text>
</comment>
<gene>
    <name evidence="8 14" type="primary">dnaA</name>
    <name evidence="14" type="ORF">ANBU17_00470</name>
</gene>
<name>A0A916Q6C8_9FIRM</name>
<evidence type="ECO:0000256" key="4">
    <source>
        <dbReference type="ARBA" id="ARBA00022741"/>
    </source>
</evidence>
<dbReference type="FunFam" id="3.40.50.300:FF:000150">
    <property type="entry name" value="Chromosomal replication initiator protein DnaA"/>
    <property type="match status" value="1"/>
</dbReference>
<comment type="subunit">
    <text evidence="8">Oligomerizes as a right-handed, spiral filament on DNA at oriC.</text>
</comment>
<keyword evidence="5 8" id="KW-0067">ATP-binding</keyword>
<feature type="binding site" evidence="8">
    <location>
        <position position="153"/>
    </location>
    <ligand>
        <name>ATP</name>
        <dbReference type="ChEBI" id="CHEBI:30616"/>
    </ligand>
</feature>
<evidence type="ECO:0000313" key="15">
    <source>
        <dbReference type="Proteomes" id="UP000613208"/>
    </source>
</evidence>
<feature type="binding site" evidence="8">
    <location>
        <position position="155"/>
    </location>
    <ligand>
        <name>ATP</name>
        <dbReference type="ChEBI" id="CHEBI:30616"/>
    </ligand>
</feature>
<evidence type="ECO:0000256" key="11">
    <source>
        <dbReference type="RuleBase" id="RU004227"/>
    </source>
</evidence>
<feature type="binding site" evidence="8">
    <location>
        <position position="151"/>
    </location>
    <ligand>
        <name>ATP</name>
        <dbReference type="ChEBI" id="CHEBI:30616"/>
    </ligand>
</feature>
<accession>A0A916Q6C8</accession>
<dbReference type="GO" id="GO:0006270">
    <property type="term" value="P:DNA replication initiation"/>
    <property type="evidence" value="ECO:0007669"/>
    <property type="project" value="UniProtKB-UniRule"/>
</dbReference>
<feature type="region of interest" description="Domain I, interacts with DnaA modulators" evidence="8">
    <location>
        <begin position="1"/>
        <end position="96"/>
    </location>
</feature>
<comment type="function">
    <text evidence="8 10">Plays an essential role in the initiation and regulation of chromosomal replication. ATP-DnaA binds to the origin of replication (oriC) to initiate formation of the DNA replication initiation complex once per cell cycle. Binds the DnaA box (a 9 base pair repeat at the origin) and separates the double-stranded (ds)DNA. Forms a right-handed helical filament on oriC DNA; dsDNA binds to the exterior of the filament while single-stranded (ss)DNA is stabiized in the filament's interior. The ATP-DnaA-oriC complex binds and stabilizes one strand of the AT-rich DNA unwinding element (DUE), permitting loading of DNA polymerase. After initiation quickly degrades to an ADP-DnaA complex that is not apt for DNA replication. Binds acidic phospholipids.</text>
</comment>
<dbReference type="PANTHER" id="PTHR30050:SF2">
    <property type="entry name" value="CHROMOSOMAL REPLICATION INITIATOR PROTEIN DNAA"/>
    <property type="match status" value="1"/>
</dbReference>
<keyword evidence="4 8" id="KW-0547">Nucleotide-binding</keyword>
<protein>
    <recommendedName>
        <fullName evidence="8 9">Chromosomal replication initiator protein DnaA</fullName>
    </recommendedName>
</protein>
<evidence type="ECO:0000256" key="10">
    <source>
        <dbReference type="RuleBase" id="RU000577"/>
    </source>
</evidence>
<keyword evidence="2 8" id="KW-0963">Cytoplasm</keyword>
<evidence type="ECO:0000256" key="8">
    <source>
        <dbReference type="HAMAP-Rule" id="MF_00377"/>
    </source>
</evidence>
<dbReference type="PROSITE" id="PS01008">
    <property type="entry name" value="DNAA"/>
    <property type="match status" value="1"/>
</dbReference>
<keyword evidence="6 8" id="KW-0446">Lipid-binding</keyword>
<dbReference type="GO" id="GO:0006275">
    <property type="term" value="P:regulation of DNA replication"/>
    <property type="evidence" value="ECO:0007669"/>
    <property type="project" value="UniProtKB-UniRule"/>
</dbReference>
<dbReference type="PANTHER" id="PTHR30050">
    <property type="entry name" value="CHROMOSOMAL REPLICATION INITIATOR PROTEIN DNAA"/>
    <property type="match status" value="1"/>
</dbReference>
<dbReference type="Gene3D" id="1.10.1750.10">
    <property type="match status" value="1"/>
</dbReference>
<proteinExistence type="inferred from homology"/>
<feature type="domain" description="AAA+ ATPase" evidence="12">
    <location>
        <begin position="140"/>
        <end position="269"/>
    </location>
</feature>
<evidence type="ECO:0000256" key="6">
    <source>
        <dbReference type="ARBA" id="ARBA00023121"/>
    </source>
</evidence>
<sequence length="443" mass="50946">MKNNIENIWDDVLIKLEQEHDVSSAAINAWIKPLHIEDVQNNNIILSLDAKYGERGIQFIKKKMYDFYISLAIQDLTGKKYDIIFELEKDGASEKSSTKEPVQDDNNLNPRYTFDTFVIGDNNQMAHAASIAVAEAPAEAYNPLFLYGGAGLGKTHLMHSIAHYIIEHDSNLNVLYVTSEDFTNEVINSIQHKKQEELRNKYRSIDVLLVDDIQFIIGKDSTQQEFFHTFNALYNSKKQIILSSDKPPKDLDVLEERLRSRFSWGLTVDIQPPDYETKIAILRKRAELDHIYIDDEIFDYIATHIKSNIRDLEGALNKIKVYSKLNKQPIDLELSKIALQDLIDNKSKQKITPELILKTVAEHYNIQTSDIISKKRSHDIAYPRQICMYLCKKLTDTSLVKIGEVIGKRDHSTVIHGVEKIEKDLKKDSNLQNIIDVITKKME</sequence>
<evidence type="ECO:0000259" key="13">
    <source>
        <dbReference type="SMART" id="SM00760"/>
    </source>
</evidence>
<organism evidence="14 15">
    <name type="scientific">Anaerostipes butyraticus</name>
    <dbReference type="NCBI Taxonomy" id="645466"/>
    <lineage>
        <taxon>Bacteria</taxon>
        <taxon>Bacillati</taxon>
        <taxon>Bacillota</taxon>
        <taxon>Clostridia</taxon>
        <taxon>Lachnospirales</taxon>
        <taxon>Lachnospiraceae</taxon>
        <taxon>Anaerostipes</taxon>
    </lineage>
</organism>
<comment type="subcellular location">
    <subcellularLocation>
        <location evidence="8">Cytoplasm</location>
    </subcellularLocation>
</comment>
<dbReference type="InterPro" id="IPR027417">
    <property type="entry name" value="P-loop_NTPase"/>
</dbReference>
<dbReference type="NCBIfam" id="TIGR00362">
    <property type="entry name" value="DnaA"/>
    <property type="match status" value="1"/>
</dbReference>
<feature type="region of interest" description="Domain IV, binds dsDNA" evidence="8">
    <location>
        <begin position="324"/>
        <end position="443"/>
    </location>
</feature>
<keyword evidence="7 8" id="KW-0238">DNA-binding</keyword>